<evidence type="ECO:0000313" key="1">
    <source>
        <dbReference type="EMBL" id="CAG8837053.1"/>
    </source>
</evidence>
<name>A0ACA9SF31_9GLOM</name>
<sequence>NNSLEEIEIKNCPHLRNIIVSHNQKREVGPTLEKLTITDCPEVRELYCSNNALTDLDISQLNQLTVLSYSDNKLSESKQAELAAKNLLESNPTGIPIKTFDDDFFIDNEEIIEIDISSELDELVIENCPNLKLLSFRHNRVGIIDLSGLPNLEN</sequence>
<dbReference type="Proteomes" id="UP000789920">
    <property type="component" value="Unassembled WGS sequence"/>
</dbReference>
<reference evidence="1" key="1">
    <citation type="submission" date="2021-06" db="EMBL/GenBank/DDBJ databases">
        <authorList>
            <person name="Kallberg Y."/>
            <person name="Tangrot J."/>
            <person name="Rosling A."/>
        </authorList>
    </citation>
    <scope>NUCLEOTIDE SEQUENCE</scope>
    <source>
        <strain evidence="1">MA461A</strain>
    </source>
</reference>
<keyword evidence="2" id="KW-1185">Reference proteome</keyword>
<protein>
    <submittedName>
        <fullName evidence="1">18500_t:CDS:1</fullName>
    </submittedName>
</protein>
<evidence type="ECO:0000313" key="2">
    <source>
        <dbReference type="Proteomes" id="UP000789920"/>
    </source>
</evidence>
<comment type="caution">
    <text evidence="1">The sequence shown here is derived from an EMBL/GenBank/DDBJ whole genome shotgun (WGS) entry which is preliminary data.</text>
</comment>
<feature type="non-terminal residue" evidence="1">
    <location>
        <position position="1"/>
    </location>
</feature>
<gene>
    <name evidence="1" type="ORF">RPERSI_LOCUS30151</name>
</gene>
<feature type="non-terminal residue" evidence="1">
    <location>
        <position position="154"/>
    </location>
</feature>
<dbReference type="EMBL" id="CAJVQC010116482">
    <property type="protein sequence ID" value="CAG8837053.1"/>
    <property type="molecule type" value="Genomic_DNA"/>
</dbReference>
<accession>A0ACA9SF31</accession>
<proteinExistence type="predicted"/>
<organism evidence="1 2">
    <name type="scientific">Racocetra persica</name>
    <dbReference type="NCBI Taxonomy" id="160502"/>
    <lineage>
        <taxon>Eukaryota</taxon>
        <taxon>Fungi</taxon>
        <taxon>Fungi incertae sedis</taxon>
        <taxon>Mucoromycota</taxon>
        <taxon>Glomeromycotina</taxon>
        <taxon>Glomeromycetes</taxon>
        <taxon>Diversisporales</taxon>
        <taxon>Gigasporaceae</taxon>
        <taxon>Racocetra</taxon>
    </lineage>
</organism>